<evidence type="ECO:0000313" key="4">
    <source>
        <dbReference type="Proteomes" id="UP001341840"/>
    </source>
</evidence>
<evidence type="ECO:0000259" key="2">
    <source>
        <dbReference type="Pfam" id="PF20167"/>
    </source>
</evidence>
<keyword evidence="4" id="KW-1185">Reference proteome</keyword>
<reference evidence="3 4" key="1">
    <citation type="journal article" date="2023" name="Plants (Basel)">
        <title>Bridging the Gap: Combining Genomics and Transcriptomics Approaches to Understand Stylosanthes scabra, an Orphan Legume from the Brazilian Caatinga.</title>
        <authorList>
            <person name="Ferreira-Neto J.R.C."/>
            <person name="da Silva M.D."/>
            <person name="Binneck E."/>
            <person name="de Melo N.F."/>
            <person name="da Silva R.H."/>
            <person name="de Melo A.L.T.M."/>
            <person name="Pandolfi V."/>
            <person name="Bustamante F.O."/>
            <person name="Brasileiro-Vidal A.C."/>
            <person name="Benko-Iseppon A.M."/>
        </authorList>
    </citation>
    <scope>NUCLEOTIDE SEQUENCE [LARGE SCALE GENOMIC DNA]</scope>
    <source>
        <tissue evidence="3">Leaves</tissue>
    </source>
</reference>
<sequence>MPRRTEPRLGAPHTNPHFPQPYSHYPPLLRPCLDPATLLEDKQNLKALHHQEIYQKYIHKKGVTPEKAFDLQEGQYPEIAEQISLKRWRRLSKPRTKISKDLVHEFYSNAVRTKEELASGEDYPYTSYVRGKEVDFSTAKIREVLRIRHMILGAETDFKTRQIEDQRLDDVIREICMPGARWKMSSSQPPHPIQLRRQDLTPVARGWAEFIIHSMIPTGNKSEITVARAMLIHSIIKGHDVRIEELIADNIAVLVEGVQGRNKLCFPSTIYRLCKEAGVPMGEFKDGEKIQIARPITAKVMTTTRGRIINQPQSQPMEEDEDNYDAENLYANHDQDQEMHFEAARAEDDHYQYNEQPNFEAYESNFQQYKEDQQQGFQFLNEELASMKIRQEQFFENMQKAQSQYLEELKSLRTRQDEMVNQQNNFYKQIKREQEKTIKDIEEVKKFQVNQTLMGARRTAEEKLEERVHETRNEIIEMRKQIRYWTRNASSREAYCCWAHQQANPNLVEIPPHKIPDFLHNNVANKKDPYYGALKSYIQQGESSQATDQPIQNPPNP</sequence>
<name>A0ABU6ZKL4_9FABA</name>
<comment type="caution">
    <text evidence="3">The sequence shown here is derived from an EMBL/GenBank/DDBJ whole genome shotgun (WGS) entry which is preliminary data.</text>
</comment>
<dbReference type="InterPro" id="IPR046796">
    <property type="entry name" value="Transposase_32_dom"/>
</dbReference>
<accession>A0ABU6ZKL4</accession>
<proteinExistence type="predicted"/>
<feature type="compositionally biased region" description="Polar residues" evidence="1">
    <location>
        <begin position="538"/>
        <end position="551"/>
    </location>
</feature>
<dbReference type="EMBL" id="JASCZI010272502">
    <property type="protein sequence ID" value="MED6222494.1"/>
    <property type="molecule type" value="Genomic_DNA"/>
</dbReference>
<protein>
    <recommendedName>
        <fullName evidence="2">Putative plant transposon protein domain-containing protein</fullName>
    </recommendedName>
</protein>
<dbReference type="Pfam" id="PF20167">
    <property type="entry name" value="Transposase_32"/>
    <property type="match status" value="1"/>
</dbReference>
<evidence type="ECO:0000256" key="1">
    <source>
        <dbReference type="SAM" id="MobiDB-lite"/>
    </source>
</evidence>
<organism evidence="3 4">
    <name type="scientific">Stylosanthes scabra</name>
    <dbReference type="NCBI Taxonomy" id="79078"/>
    <lineage>
        <taxon>Eukaryota</taxon>
        <taxon>Viridiplantae</taxon>
        <taxon>Streptophyta</taxon>
        <taxon>Embryophyta</taxon>
        <taxon>Tracheophyta</taxon>
        <taxon>Spermatophyta</taxon>
        <taxon>Magnoliopsida</taxon>
        <taxon>eudicotyledons</taxon>
        <taxon>Gunneridae</taxon>
        <taxon>Pentapetalae</taxon>
        <taxon>rosids</taxon>
        <taxon>fabids</taxon>
        <taxon>Fabales</taxon>
        <taxon>Fabaceae</taxon>
        <taxon>Papilionoideae</taxon>
        <taxon>50 kb inversion clade</taxon>
        <taxon>dalbergioids sensu lato</taxon>
        <taxon>Dalbergieae</taxon>
        <taxon>Pterocarpus clade</taxon>
        <taxon>Stylosanthes</taxon>
    </lineage>
</organism>
<feature type="region of interest" description="Disordered" evidence="1">
    <location>
        <begin position="1"/>
        <end position="23"/>
    </location>
</feature>
<feature type="domain" description="Putative plant transposon protein" evidence="2">
    <location>
        <begin position="87"/>
        <end position="280"/>
    </location>
</feature>
<gene>
    <name evidence="3" type="ORF">PIB30_064983</name>
</gene>
<evidence type="ECO:0000313" key="3">
    <source>
        <dbReference type="EMBL" id="MED6222494.1"/>
    </source>
</evidence>
<dbReference type="Proteomes" id="UP001341840">
    <property type="component" value="Unassembled WGS sequence"/>
</dbReference>
<feature type="region of interest" description="Disordered" evidence="1">
    <location>
        <begin position="538"/>
        <end position="557"/>
    </location>
</feature>